<feature type="transmembrane region" description="Helical" evidence="2">
    <location>
        <begin position="508"/>
        <end position="529"/>
    </location>
</feature>
<keyword evidence="2" id="KW-0812">Transmembrane</keyword>
<dbReference type="EMBL" id="NESQ01000007">
    <property type="protein sequence ID" value="PUU83784.1"/>
    <property type="molecule type" value="Genomic_DNA"/>
</dbReference>
<accession>A0A2T7A7S5</accession>
<protein>
    <submittedName>
        <fullName evidence="3">Uncharacterized protein</fullName>
    </submittedName>
</protein>
<organism evidence="3 4">
    <name type="scientific">Tuber borchii</name>
    <name type="common">White truffle</name>
    <dbReference type="NCBI Taxonomy" id="42251"/>
    <lineage>
        <taxon>Eukaryota</taxon>
        <taxon>Fungi</taxon>
        <taxon>Dikarya</taxon>
        <taxon>Ascomycota</taxon>
        <taxon>Pezizomycotina</taxon>
        <taxon>Pezizomycetes</taxon>
        <taxon>Pezizales</taxon>
        <taxon>Tuberaceae</taxon>
        <taxon>Tuber</taxon>
    </lineage>
</organism>
<name>A0A2T7A7S5_TUBBO</name>
<dbReference type="OrthoDB" id="4768051at2759"/>
<feature type="transmembrane region" description="Helical" evidence="2">
    <location>
        <begin position="79"/>
        <end position="102"/>
    </location>
</feature>
<evidence type="ECO:0000256" key="1">
    <source>
        <dbReference type="SAM" id="MobiDB-lite"/>
    </source>
</evidence>
<evidence type="ECO:0000313" key="3">
    <source>
        <dbReference type="EMBL" id="PUU83784.1"/>
    </source>
</evidence>
<keyword evidence="2" id="KW-0472">Membrane</keyword>
<keyword evidence="4" id="KW-1185">Reference proteome</keyword>
<comment type="caution">
    <text evidence="3">The sequence shown here is derived from an EMBL/GenBank/DDBJ whole genome shotgun (WGS) entry which is preliminary data.</text>
</comment>
<evidence type="ECO:0000313" key="4">
    <source>
        <dbReference type="Proteomes" id="UP000244722"/>
    </source>
</evidence>
<dbReference type="Proteomes" id="UP000244722">
    <property type="component" value="Unassembled WGS sequence"/>
</dbReference>
<feature type="transmembrane region" description="Helical" evidence="2">
    <location>
        <begin position="151"/>
        <end position="174"/>
    </location>
</feature>
<feature type="transmembrane region" description="Helical" evidence="2">
    <location>
        <begin position="45"/>
        <end position="67"/>
    </location>
</feature>
<reference evidence="3 4" key="1">
    <citation type="submission" date="2017-04" db="EMBL/GenBank/DDBJ databases">
        <title>Draft genome sequence of Tuber borchii Vittad., a whitish edible truffle.</title>
        <authorList>
            <consortium name="DOE Joint Genome Institute"/>
            <person name="Murat C."/>
            <person name="Kuo A."/>
            <person name="Barry K.W."/>
            <person name="Clum A."/>
            <person name="Dockter R.B."/>
            <person name="Fauchery L."/>
            <person name="Iotti M."/>
            <person name="Kohler A."/>
            <person name="Labutti K."/>
            <person name="Lindquist E.A."/>
            <person name="Lipzen A."/>
            <person name="Ohm R.A."/>
            <person name="Wang M."/>
            <person name="Grigoriev I.V."/>
            <person name="Zambonelli A."/>
            <person name="Martin F.M."/>
        </authorList>
    </citation>
    <scope>NUCLEOTIDE SEQUENCE [LARGE SCALE GENOMIC DNA]</scope>
    <source>
        <strain evidence="3 4">Tbo3840</strain>
    </source>
</reference>
<feature type="region of interest" description="Disordered" evidence="1">
    <location>
        <begin position="1"/>
        <end position="28"/>
    </location>
</feature>
<evidence type="ECO:0000256" key="2">
    <source>
        <dbReference type="SAM" id="Phobius"/>
    </source>
</evidence>
<keyword evidence="2" id="KW-1133">Transmembrane helix</keyword>
<feature type="compositionally biased region" description="Polar residues" evidence="1">
    <location>
        <begin position="1"/>
        <end position="21"/>
    </location>
</feature>
<sequence>MSHPQTISKHSDTLQTSSDTGIDSVRNPPKPFSSNAQFRKDLTVLIWRFFLTFLSLILLVMTLLGFSKLKRLTKWEQRSFNTISILATGMATLGIGSLLGYLGSMLRWPLLARSMHEMRDVDLILGMAPPTRSLRLIKRHIRECRISLTTFIVAAYLITNILGRLSVALFGLAFNLKDEKGIEYPILATNWTSASWTRNIDLFSDVPGAPHEFEIVEDWAFGHIVNNTYPEIGDISPHLRPDLDVSNTTLEIGTDTVEYWYDLKDFKENNIRPANHTAHSAVNCSLIQVEQGQYWRWNKWNRTGPFNWGEEYSNDVVARTLWASNDAFGGGNNSTPPVEYPHWVSFTGSSNESHLPSQIYILSDSVAWECWPTLSETLASKSPQPIQPSERVFNSRSLYRMLGVSGGDYHLGPGTEVFIYKDSINNSPAEAAIDTLGVICAQNFTMPVNETVWNSYRLWVAGVVARLPILAIVHANVALPRIARSPHPNQIAPTAYTYKTLEITWLRVALIAASITIGQLLAIMAVLYYCNGIYTRDDSHLATAELLKTVITRFDGGKLMTGEELAVSLDDVLRAPVSYGTREGQDGGPPEVDLASGLDAKFPPFPPRQRF</sequence>
<dbReference type="AlphaFoldDB" id="A0A2T7A7S5"/>
<gene>
    <name evidence="3" type="ORF">B9Z19DRAFT_1172721</name>
</gene>
<proteinExistence type="predicted"/>